<dbReference type="EMBL" id="FO704551">
    <property type="protein sequence ID" value="CDG22374.1"/>
    <property type="molecule type" value="Genomic_DNA"/>
</dbReference>
<organism evidence="1 2">
    <name type="scientific">Xenorhabdus poinarii G6</name>
    <dbReference type="NCBI Taxonomy" id="1354304"/>
    <lineage>
        <taxon>Bacteria</taxon>
        <taxon>Pseudomonadati</taxon>
        <taxon>Pseudomonadota</taxon>
        <taxon>Gammaproteobacteria</taxon>
        <taxon>Enterobacterales</taxon>
        <taxon>Morganellaceae</taxon>
        <taxon>Xenorhabdus</taxon>
    </lineage>
</organism>
<sequence length="52" mass="6386">MVNIYITKGIILLPYFTYENCLHITKQRLVICDFLFGKFHYWFLDKHIYQPS</sequence>
<reference evidence="1 2" key="1">
    <citation type="submission" date="2013-07" db="EMBL/GenBank/DDBJ databases">
        <authorList>
            <person name="Genoscope - CEA"/>
        </authorList>
    </citation>
    <scope>NUCLEOTIDE SEQUENCE [LARGE SCALE GENOMIC DNA]</scope>
    <source>
        <strain evidence="1 2">G6</strain>
    </source>
</reference>
<evidence type="ECO:0000313" key="2">
    <source>
        <dbReference type="Proteomes" id="UP000032735"/>
    </source>
</evidence>
<dbReference type="AlphaFoldDB" id="A0A068R5U0"/>
<dbReference type="KEGG" id="xpo:XPG1_2722"/>
<keyword evidence="2" id="KW-1185">Reference proteome</keyword>
<dbReference type="Proteomes" id="UP000032735">
    <property type="component" value="Chromosome"/>
</dbReference>
<name>A0A068R5U0_9GAMM</name>
<accession>A0A068R5U0</accession>
<dbReference type="HOGENOM" id="CLU_3086355_0_0_6"/>
<proteinExistence type="predicted"/>
<gene>
    <name evidence="1" type="ORF">XPG1_2722</name>
</gene>
<evidence type="ECO:0000313" key="1">
    <source>
        <dbReference type="EMBL" id="CDG22374.1"/>
    </source>
</evidence>
<protein>
    <submittedName>
        <fullName evidence="1">Uncharacterized protein</fullName>
    </submittedName>
</protein>